<evidence type="ECO:0000313" key="6">
    <source>
        <dbReference type="EMBL" id="GAA4794775.1"/>
    </source>
</evidence>
<dbReference type="PANTHER" id="PTHR11061:SF30">
    <property type="entry name" value="TRNA (URACIL(54)-C(5))-METHYLTRANSFERASE"/>
    <property type="match status" value="1"/>
</dbReference>
<keyword evidence="7" id="KW-1185">Reference proteome</keyword>
<feature type="active site" description="Nucleophile" evidence="4">
    <location>
        <position position="448"/>
    </location>
</feature>
<sequence>MTEQTQQNQAPEFEVGQLVEVTPERAAHGGAFVARVDGRVVFVRHGLVGETATARITGRGPKGRFFFADVVNVDVPGIARRPHPWSAADSLAHAHPLGGMEYGHIVPTVQRRYKKQVVAEQLARLGGVPAEHPMLTDLPIHALPEAPGATGEGLNWRTRAHFTVERATGKIAMFPHNSGTPVPVDSFPLVDSRIESLGLGELTFTGVKRLDVAVSATDMLALVFTVPASQNMVEVADAVEATCQEAWGNIEDRLITLIFTAEKQAGRRRGAKPADIVRGAGNAALLETATVYAQDFYWNVAANGFWQIHRFAPEILGNAVLDMARLRKSQTVYDLYSGAGLFTAIAADAVGDRGTVLSVEGSPLTSKNAADNFAEDGPSRTHRSERTTVRVERGDVSRVLTGVTAEVKAGRFPAPDVVIADPSREGCGKTVMQQIADLNPPTVVYVACDPAALGRDTAYLRASGYRLMRVEAFDMYPNTHHVETLAVFTKYSGSQR</sequence>
<evidence type="ECO:0000256" key="2">
    <source>
        <dbReference type="ARBA" id="ARBA00022679"/>
    </source>
</evidence>
<evidence type="ECO:0000313" key="7">
    <source>
        <dbReference type="Proteomes" id="UP001500187"/>
    </source>
</evidence>
<comment type="caution">
    <text evidence="6">The sequence shown here is derived from an EMBL/GenBank/DDBJ whole genome shotgun (WGS) entry which is preliminary data.</text>
</comment>
<comment type="similarity">
    <text evidence="4">Belongs to the class I-like SAM-binding methyltransferase superfamily. RNA M5U methyltransferase family.</text>
</comment>
<dbReference type="InterPro" id="IPR010280">
    <property type="entry name" value="U5_MeTrfase_fam"/>
</dbReference>
<protein>
    <submittedName>
        <fullName evidence="6">TRAM domain-containing protein</fullName>
    </submittedName>
</protein>
<dbReference type="InterPro" id="IPR012340">
    <property type="entry name" value="NA-bd_OB-fold"/>
</dbReference>
<feature type="binding site" evidence="4">
    <location>
        <position position="360"/>
    </location>
    <ligand>
        <name>S-adenosyl-L-methionine</name>
        <dbReference type="ChEBI" id="CHEBI:59789"/>
    </ligand>
</feature>
<name>A0ABP9BFA7_9MICC</name>
<dbReference type="Gene3D" id="2.40.50.140">
    <property type="entry name" value="Nucleic acid-binding proteins"/>
    <property type="match status" value="1"/>
</dbReference>
<dbReference type="Pfam" id="PF05958">
    <property type="entry name" value="tRNA_U5-meth_tr"/>
    <property type="match status" value="1"/>
</dbReference>
<proteinExistence type="inferred from homology"/>
<dbReference type="PANTHER" id="PTHR11061">
    <property type="entry name" value="RNA M5U METHYLTRANSFERASE"/>
    <property type="match status" value="1"/>
</dbReference>
<evidence type="ECO:0000259" key="5">
    <source>
        <dbReference type="PROSITE" id="PS50926"/>
    </source>
</evidence>
<dbReference type="PROSITE" id="PS50926">
    <property type="entry name" value="TRAM"/>
    <property type="match status" value="1"/>
</dbReference>
<keyword evidence="2 4" id="KW-0808">Transferase</keyword>
<dbReference type="Gene3D" id="2.40.50.1070">
    <property type="match status" value="1"/>
</dbReference>
<keyword evidence="1 4" id="KW-0489">Methyltransferase</keyword>
<dbReference type="PROSITE" id="PS51687">
    <property type="entry name" value="SAM_MT_RNA_M5U"/>
    <property type="match status" value="1"/>
</dbReference>
<feature type="binding site" evidence="4">
    <location>
        <position position="421"/>
    </location>
    <ligand>
        <name>S-adenosyl-L-methionine</name>
        <dbReference type="ChEBI" id="CHEBI:59789"/>
    </ligand>
</feature>
<dbReference type="EMBL" id="BAABKP010000001">
    <property type="protein sequence ID" value="GAA4794775.1"/>
    <property type="molecule type" value="Genomic_DNA"/>
</dbReference>
<dbReference type="RefSeq" id="WP_345445621.1">
    <property type="nucleotide sequence ID" value="NZ_BAABKP010000001.1"/>
</dbReference>
<organism evidence="6 7">
    <name type="scientific">Rothia endophytica</name>
    <dbReference type="NCBI Taxonomy" id="1324766"/>
    <lineage>
        <taxon>Bacteria</taxon>
        <taxon>Bacillati</taxon>
        <taxon>Actinomycetota</taxon>
        <taxon>Actinomycetes</taxon>
        <taxon>Micrococcales</taxon>
        <taxon>Micrococcaceae</taxon>
        <taxon>Rothia</taxon>
    </lineage>
</organism>
<feature type="domain" description="TRAM" evidence="5">
    <location>
        <begin position="12"/>
        <end position="72"/>
    </location>
</feature>
<dbReference type="Proteomes" id="UP001500187">
    <property type="component" value="Unassembled WGS sequence"/>
</dbReference>
<feature type="binding site" evidence="4">
    <location>
        <position position="336"/>
    </location>
    <ligand>
        <name>S-adenosyl-L-methionine</name>
        <dbReference type="ChEBI" id="CHEBI:59789"/>
    </ligand>
</feature>
<dbReference type="InterPro" id="IPR002792">
    <property type="entry name" value="TRAM_dom"/>
</dbReference>
<evidence type="ECO:0000256" key="1">
    <source>
        <dbReference type="ARBA" id="ARBA00022603"/>
    </source>
</evidence>
<dbReference type="SUPFAM" id="SSF53335">
    <property type="entry name" value="S-adenosyl-L-methionine-dependent methyltransferases"/>
    <property type="match status" value="1"/>
</dbReference>
<evidence type="ECO:0000256" key="4">
    <source>
        <dbReference type="PROSITE-ProRule" id="PRU01024"/>
    </source>
</evidence>
<dbReference type="InterPro" id="IPR029063">
    <property type="entry name" value="SAM-dependent_MTases_sf"/>
</dbReference>
<keyword evidence="3 4" id="KW-0949">S-adenosyl-L-methionine</keyword>
<accession>A0ABP9BFA7</accession>
<feature type="binding site" evidence="4">
    <location>
        <position position="307"/>
    </location>
    <ligand>
        <name>S-adenosyl-L-methionine</name>
        <dbReference type="ChEBI" id="CHEBI:59789"/>
    </ligand>
</feature>
<evidence type="ECO:0000256" key="3">
    <source>
        <dbReference type="ARBA" id="ARBA00022691"/>
    </source>
</evidence>
<gene>
    <name evidence="6" type="ORF">GCM10023352_12250</name>
</gene>
<dbReference type="SUPFAM" id="SSF50249">
    <property type="entry name" value="Nucleic acid-binding proteins"/>
    <property type="match status" value="1"/>
</dbReference>
<dbReference type="Pfam" id="PF01938">
    <property type="entry name" value="TRAM"/>
    <property type="match status" value="1"/>
</dbReference>
<reference evidence="7" key="1">
    <citation type="journal article" date="2019" name="Int. J. Syst. Evol. Microbiol.">
        <title>The Global Catalogue of Microorganisms (GCM) 10K type strain sequencing project: providing services to taxonomists for standard genome sequencing and annotation.</title>
        <authorList>
            <consortium name="The Broad Institute Genomics Platform"/>
            <consortium name="The Broad Institute Genome Sequencing Center for Infectious Disease"/>
            <person name="Wu L."/>
            <person name="Ma J."/>
        </authorList>
    </citation>
    <scope>NUCLEOTIDE SEQUENCE [LARGE SCALE GENOMIC DNA]</scope>
    <source>
        <strain evidence="7">JCM 18541</strain>
    </source>
</reference>
<dbReference type="Gene3D" id="3.40.50.150">
    <property type="entry name" value="Vaccinia Virus protein VP39"/>
    <property type="match status" value="1"/>
</dbReference>